<evidence type="ECO:0000256" key="2">
    <source>
        <dbReference type="ARBA" id="ARBA00022747"/>
    </source>
</evidence>
<dbReference type="Pfam" id="PF01420">
    <property type="entry name" value="Methylase_S"/>
    <property type="match status" value="1"/>
</dbReference>
<evidence type="ECO:0000259" key="4">
    <source>
        <dbReference type="PROSITE" id="PS50164"/>
    </source>
</evidence>
<comment type="similarity">
    <text evidence="1">Belongs to the type-I restriction system S methylase family.</text>
</comment>
<evidence type="ECO:0000256" key="1">
    <source>
        <dbReference type="ARBA" id="ARBA00010923"/>
    </source>
</evidence>
<keyword evidence="3" id="KW-0238">DNA-binding</keyword>
<dbReference type="SUPFAM" id="SSF116734">
    <property type="entry name" value="DNA methylase specificity domain"/>
    <property type="match status" value="1"/>
</dbReference>
<evidence type="ECO:0000313" key="5">
    <source>
        <dbReference type="EMBL" id="SDL37145.1"/>
    </source>
</evidence>
<dbReference type="PANTHER" id="PTHR30408:SF13">
    <property type="entry name" value="TYPE I RESTRICTION ENZYME HINDI SPECIFICITY SUBUNIT"/>
    <property type="match status" value="1"/>
</dbReference>
<dbReference type="Proteomes" id="UP000198811">
    <property type="component" value="Unassembled WGS sequence"/>
</dbReference>
<dbReference type="InterPro" id="IPR044946">
    <property type="entry name" value="Restrct_endonuc_typeI_TRD_sf"/>
</dbReference>
<dbReference type="PANTHER" id="PTHR30408">
    <property type="entry name" value="TYPE-1 RESTRICTION ENZYME ECOKI SPECIFICITY PROTEIN"/>
    <property type="match status" value="1"/>
</dbReference>
<dbReference type="InterPro" id="IPR000055">
    <property type="entry name" value="Restrct_endonuc_typeI_TRD"/>
</dbReference>
<dbReference type="CDD" id="cd10456">
    <property type="entry name" value="GIY-YIG_UPF0213"/>
    <property type="match status" value="1"/>
</dbReference>
<gene>
    <name evidence="5" type="ORF">SAMN05216497_12417</name>
</gene>
<keyword evidence="6" id="KW-1185">Reference proteome</keyword>
<dbReference type="Gene3D" id="3.90.220.20">
    <property type="entry name" value="DNA methylase specificity domains"/>
    <property type="match status" value="2"/>
</dbReference>
<organism evidence="5 6">
    <name type="scientific">Clostridium cochlearium</name>
    <dbReference type="NCBI Taxonomy" id="1494"/>
    <lineage>
        <taxon>Bacteria</taxon>
        <taxon>Bacillati</taxon>
        <taxon>Bacillota</taxon>
        <taxon>Clostridia</taxon>
        <taxon>Eubacteriales</taxon>
        <taxon>Clostridiaceae</taxon>
        <taxon>Clostridium</taxon>
    </lineage>
</organism>
<comment type="caution">
    <text evidence="5">The sequence shown here is derived from an EMBL/GenBank/DDBJ whole genome shotgun (WGS) entry which is preliminary data.</text>
</comment>
<dbReference type="InterPro" id="IPR035901">
    <property type="entry name" value="GIY-YIG_endonuc_sf"/>
</dbReference>
<dbReference type="Gene3D" id="3.40.1440.10">
    <property type="entry name" value="GIY-YIG endonuclease"/>
    <property type="match status" value="1"/>
</dbReference>
<proteinExistence type="inferred from homology"/>
<keyword evidence="2" id="KW-0680">Restriction system</keyword>
<evidence type="ECO:0000313" key="6">
    <source>
        <dbReference type="Proteomes" id="UP000198811"/>
    </source>
</evidence>
<reference evidence="5 6" key="1">
    <citation type="submission" date="2016-10" db="EMBL/GenBank/DDBJ databases">
        <authorList>
            <person name="Varghese N."/>
            <person name="Submissions S."/>
        </authorList>
    </citation>
    <scope>NUCLEOTIDE SEQUENCE [LARGE SCALE GENOMIC DNA]</scope>
    <source>
        <strain evidence="5 6">NLAE-zl-C224</strain>
    </source>
</reference>
<dbReference type="Pfam" id="PF01541">
    <property type="entry name" value="GIY-YIG"/>
    <property type="match status" value="1"/>
</dbReference>
<dbReference type="PROSITE" id="PS50164">
    <property type="entry name" value="GIY_YIG"/>
    <property type="match status" value="1"/>
</dbReference>
<dbReference type="RefSeq" id="WP_242868145.1">
    <property type="nucleotide sequence ID" value="NZ_FNGL01000024.1"/>
</dbReference>
<dbReference type="InterPro" id="IPR052021">
    <property type="entry name" value="Type-I_RS_S_subunit"/>
</dbReference>
<dbReference type="CDD" id="cd17260">
    <property type="entry name" value="RMtype1_S_EcoEI-TRD1-CR1_like"/>
    <property type="match status" value="1"/>
</dbReference>
<dbReference type="SUPFAM" id="SSF82771">
    <property type="entry name" value="GIY-YIG endonuclease"/>
    <property type="match status" value="1"/>
</dbReference>
<name>A0ABY0QNF0_CLOCO</name>
<dbReference type="EMBL" id="FNGL01000024">
    <property type="protein sequence ID" value="SDL37145.1"/>
    <property type="molecule type" value="Genomic_DNA"/>
</dbReference>
<protein>
    <submittedName>
        <fullName evidence="5">GIY-YIG catalytic domain-containing protein</fullName>
    </submittedName>
</protein>
<accession>A0ABY0QNF0</accession>
<sequence>MEKLEPYTRKITGFEETEFTSGTKFRNGDTLLARITPCLENGKTARVDILNKNEVAFGSTEFIVLREKIGITDNDFIYYLSISPEFRNLAIKSMNGSSGRQRVQKDVLEQCEIKLPSLKEQKAIAHILSTLDEKIETNNQINKKLEEMAQAIFKQWFVDFEFPCIPKNYKFLGAGKPCNPRGAGKPDDYDKVLTYNRVGGLPVPDGKSWFVYVLLCDDGSFYKGMTKDLYRRFYEHYTGIGAEWTKIHKPVKVIHYEKFNSQQEARKM</sequence>
<dbReference type="InterPro" id="IPR000305">
    <property type="entry name" value="GIY-YIG_endonuc"/>
</dbReference>
<evidence type="ECO:0000256" key="3">
    <source>
        <dbReference type="ARBA" id="ARBA00023125"/>
    </source>
</evidence>
<feature type="domain" description="GIY-YIG" evidence="4">
    <location>
        <begin position="207"/>
        <end position="268"/>
    </location>
</feature>